<dbReference type="InterPro" id="IPR025543">
    <property type="entry name" value="Dodecin-like"/>
</dbReference>
<dbReference type="InterPro" id="IPR009923">
    <property type="entry name" value="Dodecin"/>
</dbReference>
<dbReference type="AlphaFoldDB" id="A0A6J7CVV6"/>
<dbReference type="PANTHER" id="PTHR39324:SF1">
    <property type="entry name" value="CALCIUM DODECIN"/>
    <property type="match status" value="1"/>
</dbReference>
<proteinExistence type="predicted"/>
<name>A0A6J7CVV6_9ZZZZ</name>
<dbReference type="Pfam" id="PF07311">
    <property type="entry name" value="Dodecin"/>
    <property type="match status" value="1"/>
</dbReference>
<dbReference type="InterPro" id="IPR050049">
    <property type="entry name" value="Dodecin_bact"/>
</dbReference>
<dbReference type="Gene3D" id="3.30.1660.10">
    <property type="entry name" value="Flavin-binding protein dodecin"/>
    <property type="match status" value="1"/>
</dbReference>
<dbReference type="InterPro" id="IPR036694">
    <property type="entry name" value="Dodecin-like_sf"/>
</dbReference>
<dbReference type="PANTHER" id="PTHR39324">
    <property type="entry name" value="CALCIUM DODECIN"/>
    <property type="match status" value="1"/>
</dbReference>
<protein>
    <submittedName>
        <fullName evidence="1">Unannotated protein</fullName>
    </submittedName>
</protein>
<reference evidence="1" key="1">
    <citation type="submission" date="2020-05" db="EMBL/GenBank/DDBJ databases">
        <authorList>
            <person name="Chiriac C."/>
            <person name="Salcher M."/>
            <person name="Ghai R."/>
            <person name="Kavagutti S V."/>
        </authorList>
    </citation>
    <scope>NUCLEOTIDE SEQUENCE</scope>
</reference>
<dbReference type="SUPFAM" id="SSF89807">
    <property type="entry name" value="Dodecin-like"/>
    <property type="match status" value="1"/>
</dbReference>
<dbReference type="NCBIfam" id="NF043052">
    <property type="entry name" value="DodecBact"/>
    <property type="match status" value="1"/>
</dbReference>
<dbReference type="EMBL" id="CAFBLS010000020">
    <property type="protein sequence ID" value="CAB4862086.1"/>
    <property type="molecule type" value="Genomic_DNA"/>
</dbReference>
<organism evidence="1">
    <name type="scientific">freshwater metagenome</name>
    <dbReference type="NCBI Taxonomy" id="449393"/>
    <lineage>
        <taxon>unclassified sequences</taxon>
        <taxon>metagenomes</taxon>
        <taxon>ecological metagenomes</taxon>
    </lineage>
</organism>
<sequence>MERTYGLIEVVGTSATSIEDAVSTAIERTSKTTQHVDWFEVTQVRGYVRDGAVDHFQVSMKVGYRLGDV</sequence>
<evidence type="ECO:0000313" key="1">
    <source>
        <dbReference type="EMBL" id="CAB4862086.1"/>
    </source>
</evidence>
<accession>A0A6J7CVV6</accession>
<gene>
    <name evidence="1" type="ORF">UFOPK3402_00261</name>
</gene>